<organism evidence="1 2">
    <name type="scientific">Gossypium australe</name>
    <dbReference type="NCBI Taxonomy" id="47621"/>
    <lineage>
        <taxon>Eukaryota</taxon>
        <taxon>Viridiplantae</taxon>
        <taxon>Streptophyta</taxon>
        <taxon>Embryophyta</taxon>
        <taxon>Tracheophyta</taxon>
        <taxon>Spermatophyta</taxon>
        <taxon>Magnoliopsida</taxon>
        <taxon>eudicotyledons</taxon>
        <taxon>Gunneridae</taxon>
        <taxon>Pentapetalae</taxon>
        <taxon>rosids</taxon>
        <taxon>malvids</taxon>
        <taxon>Malvales</taxon>
        <taxon>Malvaceae</taxon>
        <taxon>Malvoideae</taxon>
        <taxon>Gossypium</taxon>
    </lineage>
</organism>
<accession>A0A5B6VH73</accession>
<comment type="caution">
    <text evidence="1">The sequence shown here is derived from an EMBL/GenBank/DDBJ whole genome shotgun (WGS) entry which is preliminary data.</text>
</comment>
<reference evidence="2" key="1">
    <citation type="journal article" date="2019" name="Plant Biotechnol. J.">
        <title>Genome sequencing of the Australian wild diploid species Gossypium australe highlights disease resistance and delayed gland morphogenesis.</title>
        <authorList>
            <person name="Cai Y."/>
            <person name="Cai X."/>
            <person name="Wang Q."/>
            <person name="Wang P."/>
            <person name="Zhang Y."/>
            <person name="Cai C."/>
            <person name="Xu Y."/>
            <person name="Wang K."/>
            <person name="Zhou Z."/>
            <person name="Wang C."/>
            <person name="Geng S."/>
            <person name="Li B."/>
            <person name="Dong Q."/>
            <person name="Hou Y."/>
            <person name="Wang H."/>
            <person name="Ai P."/>
            <person name="Liu Z."/>
            <person name="Yi F."/>
            <person name="Sun M."/>
            <person name="An G."/>
            <person name="Cheng J."/>
            <person name="Zhang Y."/>
            <person name="Shi Q."/>
            <person name="Xie Y."/>
            <person name="Shi X."/>
            <person name="Chang Y."/>
            <person name="Huang F."/>
            <person name="Chen Y."/>
            <person name="Hong S."/>
            <person name="Mi L."/>
            <person name="Sun Q."/>
            <person name="Zhang L."/>
            <person name="Zhou B."/>
            <person name="Peng R."/>
            <person name="Zhang X."/>
            <person name="Liu F."/>
        </authorList>
    </citation>
    <scope>NUCLEOTIDE SEQUENCE [LARGE SCALE GENOMIC DNA]</scope>
    <source>
        <strain evidence="2">cv. PA1801</strain>
    </source>
</reference>
<sequence length="225" mass="25609">MVTCHHSLKNKKCHTGSAAAVTATAASAGGGELENCFSNLLLYICWYICFEEEGLIWRIGNGDRVHVWEDKWLVLSKPLIISRDQTSRSGWNRDLVMTRPMRHLGYRSPLIIGQRRSMEFTLLQTPWKNARYWQSGAKLFGQGGMETDLAMLPPRIKMLLWRAGNNILLISNILVRHRISMPFSCCMCQDGDEINLRVALLLKFGTSWLSHLKSMKLKETLSLNG</sequence>
<dbReference type="AlphaFoldDB" id="A0A5B6VH73"/>
<dbReference type="Proteomes" id="UP000325315">
    <property type="component" value="Unassembled WGS sequence"/>
</dbReference>
<proteinExistence type="predicted"/>
<evidence type="ECO:0000313" key="2">
    <source>
        <dbReference type="Proteomes" id="UP000325315"/>
    </source>
</evidence>
<protein>
    <submittedName>
        <fullName evidence="1">Uncharacterized protein</fullName>
    </submittedName>
</protein>
<gene>
    <name evidence="1" type="ORF">EPI10_014454</name>
</gene>
<keyword evidence="2" id="KW-1185">Reference proteome</keyword>
<evidence type="ECO:0000313" key="1">
    <source>
        <dbReference type="EMBL" id="KAA3468580.1"/>
    </source>
</evidence>
<dbReference type="EMBL" id="SMMG02000006">
    <property type="protein sequence ID" value="KAA3468580.1"/>
    <property type="molecule type" value="Genomic_DNA"/>
</dbReference>
<name>A0A5B6VH73_9ROSI</name>